<dbReference type="AlphaFoldDB" id="A0A1L8RKH8"/>
<evidence type="ECO:0000313" key="7">
    <source>
        <dbReference type="EMBL" id="OJG20224.1"/>
    </source>
</evidence>
<evidence type="ECO:0000256" key="1">
    <source>
        <dbReference type="ARBA" id="ARBA00004202"/>
    </source>
</evidence>
<evidence type="ECO:0000313" key="8">
    <source>
        <dbReference type="Proteomes" id="UP000181884"/>
    </source>
</evidence>
<dbReference type="Proteomes" id="UP000181884">
    <property type="component" value="Unassembled WGS sequence"/>
</dbReference>
<gene>
    <name evidence="7" type="ORF">RU97_GL000457</name>
</gene>
<dbReference type="PANTHER" id="PTHR37316:SF1">
    <property type="entry name" value="TEICHOIC ACID GLYCEROL-PHOSPHATE PRIMASE"/>
    <property type="match status" value="1"/>
</dbReference>
<dbReference type="SUPFAM" id="SSF53756">
    <property type="entry name" value="UDP-Glycosyltransferase/glycogen phosphorylase"/>
    <property type="match status" value="1"/>
</dbReference>
<organism evidence="7 8">
    <name type="scientific">Enterococcus canis</name>
    <dbReference type="NCBI Taxonomy" id="214095"/>
    <lineage>
        <taxon>Bacteria</taxon>
        <taxon>Bacillati</taxon>
        <taxon>Bacillota</taxon>
        <taxon>Bacilli</taxon>
        <taxon>Lactobacillales</taxon>
        <taxon>Enterococcaceae</taxon>
        <taxon>Enterococcus</taxon>
    </lineage>
</organism>
<evidence type="ECO:0000256" key="4">
    <source>
        <dbReference type="ARBA" id="ARBA00022679"/>
    </source>
</evidence>
<sequence length="356" mass="41118">MQLISKQRPQINDTIAYLLSFPENNRQLLTELIAEFPQLRIYYTKNCQAEALDYARLGAMIQPLEPFAKLLKNIPVIAGARLLLADNYFAFLGALDLAQTPVIQLWHANGAIKSFGLEAKYAQQATPADRLRYQEVYQRFSHYVVASETMGRAFQRSYLAKPAQIKLLGTPRTDRYFDESWRRDVKQRVRDVFGDQPIALYAPTYRETATSMPDTAWLQTKDYRMLVKAHPHDHDLRRQVPEQMLDLAGFSLMELLPSVDLLISDYSSVPFEYALANSTGKMLFYCYDLEEYQAKVGIQPDFEKWAPGPIFKELTTKELLVPQQDFHQFNAMWNTMNDGQAIPRVIQEIKELYHGD</sequence>
<dbReference type="Gene3D" id="3.40.50.11820">
    <property type="match status" value="1"/>
</dbReference>
<comment type="subcellular location">
    <subcellularLocation>
        <location evidence="1">Cell membrane</location>
        <topology evidence="1">Peripheral membrane protein</topology>
    </subcellularLocation>
</comment>
<dbReference type="GO" id="GO:0005886">
    <property type="term" value="C:plasma membrane"/>
    <property type="evidence" value="ECO:0007669"/>
    <property type="project" value="UniProtKB-SubCell"/>
</dbReference>
<dbReference type="InterPro" id="IPR043149">
    <property type="entry name" value="TagF_N"/>
</dbReference>
<evidence type="ECO:0000256" key="5">
    <source>
        <dbReference type="ARBA" id="ARBA00022944"/>
    </source>
</evidence>
<evidence type="ECO:0000256" key="3">
    <source>
        <dbReference type="ARBA" id="ARBA00022475"/>
    </source>
</evidence>
<evidence type="ECO:0000256" key="2">
    <source>
        <dbReference type="ARBA" id="ARBA00010488"/>
    </source>
</evidence>
<keyword evidence="6" id="KW-0472">Membrane</keyword>
<keyword evidence="5" id="KW-0777">Teichoic acid biosynthesis</keyword>
<dbReference type="EMBL" id="JXKH01000001">
    <property type="protein sequence ID" value="OJG20224.1"/>
    <property type="molecule type" value="Genomic_DNA"/>
</dbReference>
<dbReference type="STRING" id="214095.RU97_GL000457"/>
<reference evidence="7 8" key="1">
    <citation type="submission" date="2014-12" db="EMBL/GenBank/DDBJ databases">
        <title>Draft genome sequences of 29 type strains of Enterococci.</title>
        <authorList>
            <person name="Zhong Z."/>
            <person name="Sun Z."/>
            <person name="Liu W."/>
            <person name="Zhang W."/>
            <person name="Zhang H."/>
        </authorList>
    </citation>
    <scope>NUCLEOTIDE SEQUENCE [LARGE SCALE GENOMIC DNA]</scope>
    <source>
        <strain evidence="7 8">DSM 17029</strain>
    </source>
</reference>
<comment type="caution">
    <text evidence="7">The sequence shown here is derived from an EMBL/GenBank/DDBJ whole genome shotgun (WGS) entry which is preliminary data.</text>
</comment>
<dbReference type="InterPro" id="IPR043148">
    <property type="entry name" value="TagF_C"/>
</dbReference>
<comment type="similarity">
    <text evidence="2">Belongs to the CDP-glycerol glycerophosphotransferase family.</text>
</comment>
<name>A0A1L8RKH8_9ENTE</name>
<dbReference type="GO" id="GO:0047355">
    <property type="term" value="F:CDP-glycerol glycerophosphotransferase activity"/>
    <property type="evidence" value="ECO:0007669"/>
    <property type="project" value="InterPro"/>
</dbReference>
<dbReference type="PANTHER" id="PTHR37316">
    <property type="entry name" value="TEICHOIC ACID GLYCEROL-PHOSPHATE PRIMASE"/>
    <property type="match status" value="1"/>
</dbReference>
<dbReference type="Gene3D" id="3.40.50.12580">
    <property type="match status" value="1"/>
</dbReference>
<dbReference type="InterPro" id="IPR051612">
    <property type="entry name" value="Teichoic_Acid_Biosynth"/>
</dbReference>
<keyword evidence="8" id="KW-1185">Reference proteome</keyword>
<protein>
    <submittedName>
        <fullName evidence="7">Uncharacterized protein</fullName>
    </submittedName>
</protein>
<dbReference type="Pfam" id="PF04464">
    <property type="entry name" value="Glyphos_transf"/>
    <property type="match status" value="1"/>
</dbReference>
<proteinExistence type="inferred from homology"/>
<evidence type="ECO:0000256" key="6">
    <source>
        <dbReference type="ARBA" id="ARBA00023136"/>
    </source>
</evidence>
<accession>A0A1L8RKH8</accession>
<keyword evidence="3" id="KW-1003">Cell membrane</keyword>
<keyword evidence="4" id="KW-0808">Transferase</keyword>
<dbReference type="InterPro" id="IPR007554">
    <property type="entry name" value="Glycerophosphate_synth"/>
</dbReference>
<dbReference type="GO" id="GO:0019350">
    <property type="term" value="P:teichoic acid biosynthetic process"/>
    <property type="evidence" value="ECO:0007669"/>
    <property type="project" value="UniProtKB-KW"/>
</dbReference>